<dbReference type="InterPro" id="IPR050566">
    <property type="entry name" value="Deoxyribonucleoside_kinase"/>
</dbReference>
<dbReference type="InterPro" id="IPR031314">
    <property type="entry name" value="DNK_dom"/>
</dbReference>
<keyword evidence="3" id="KW-0418">Kinase</keyword>
<keyword evidence="1" id="KW-0472">Membrane</keyword>
<feature type="domain" description="Deoxynucleoside kinase" evidence="2">
    <location>
        <begin position="78"/>
        <end position="274"/>
    </location>
</feature>
<keyword evidence="5" id="KW-1185">Reference proteome</keyword>
<dbReference type="GO" id="GO:0005739">
    <property type="term" value="C:mitochondrion"/>
    <property type="evidence" value="ECO:0007669"/>
    <property type="project" value="TreeGrafter"/>
</dbReference>
<name>E0VRM0_PEDHC</name>
<protein>
    <submittedName>
        <fullName evidence="3 4">Deoxynucleoside kinase, putative</fullName>
        <ecNumber evidence="3">2.7.1.145</ecNumber>
    </submittedName>
</protein>
<dbReference type="FunCoup" id="E0VRM0">
    <property type="interactions" value="914"/>
</dbReference>
<accession>E0VRM0</accession>
<dbReference type="PANTHER" id="PTHR10513:SF24">
    <property type="entry name" value="THYMIDINE KINASE 2, MITOCHONDRIAL"/>
    <property type="match status" value="1"/>
</dbReference>
<dbReference type="Gene3D" id="3.40.50.300">
    <property type="entry name" value="P-loop containing nucleotide triphosphate hydrolases"/>
    <property type="match status" value="1"/>
</dbReference>
<dbReference type="InParanoid" id="E0VRM0"/>
<reference evidence="3" key="2">
    <citation type="submission" date="2007-04" db="EMBL/GenBank/DDBJ databases">
        <title>The genome of the human body louse.</title>
        <authorList>
            <consortium name="The Human Body Louse Genome Consortium"/>
            <person name="Kirkness E."/>
            <person name="Walenz B."/>
            <person name="Hass B."/>
            <person name="Bruggner R."/>
            <person name="Strausberg R."/>
        </authorList>
    </citation>
    <scope>NUCLEOTIDE SEQUENCE</scope>
    <source>
        <strain evidence="3">USDA</strain>
    </source>
</reference>
<dbReference type="GO" id="GO:0019136">
    <property type="term" value="F:deoxynucleoside kinase activity"/>
    <property type="evidence" value="ECO:0007669"/>
    <property type="project" value="UniProtKB-EC"/>
</dbReference>
<dbReference type="GeneID" id="8237941"/>
<evidence type="ECO:0000313" key="4">
    <source>
        <dbReference type="EnsemblMetazoa" id="PHUM399920-PA"/>
    </source>
</evidence>
<dbReference type="EC" id="2.7.1.145" evidence="3"/>
<dbReference type="OrthoDB" id="567086at2759"/>
<dbReference type="VEuPathDB" id="VectorBase:PHUM399920"/>
<dbReference type="HOGENOM" id="CLU_030466_1_0_1"/>
<reference evidence="3" key="1">
    <citation type="submission" date="2007-04" db="EMBL/GenBank/DDBJ databases">
        <title>Annotation of Pediculus humanus corporis strain USDA.</title>
        <authorList>
            <person name="Kirkness E."/>
            <person name="Hannick L."/>
            <person name="Hass B."/>
            <person name="Bruggner R."/>
            <person name="Lawson D."/>
            <person name="Bidwell S."/>
            <person name="Joardar V."/>
            <person name="Caler E."/>
            <person name="Walenz B."/>
            <person name="Inman J."/>
            <person name="Schobel S."/>
            <person name="Galinsky K."/>
            <person name="Amedeo P."/>
            <person name="Strausberg R."/>
        </authorList>
    </citation>
    <scope>NUCLEOTIDE SEQUENCE</scope>
    <source>
        <strain evidence="3">USDA</strain>
    </source>
</reference>
<keyword evidence="3" id="KW-0808">Transferase</keyword>
<dbReference type="EMBL" id="AAZO01004695">
    <property type="status" value="NOT_ANNOTATED_CDS"/>
    <property type="molecule type" value="Genomic_DNA"/>
</dbReference>
<dbReference type="CDD" id="cd01673">
    <property type="entry name" value="dNK"/>
    <property type="match status" value="1"/>
</dbReference>
<dbReference type="Pfam" id="PF01712">
    <property type="entry name" value="dNK"/>
    <property type="match status" value="1"/>
</dbReference>
<dbReference type="PANTHER" id="PTHR10513">
    <property type="entry name" value="DEOXYNUCLEOSIDE KINASE"/>
    <property type="match status" value="1"/>
</dbReference>
<dbReference type="OMA" id="HETHEDW"/>
<feature type="transmembrane region" description="Helical" evidence="1">
    <location>
        <begin position="42"/>
        <end position="59"/>
    </location>
</feature>
<evidence type="ECO:0000313" key="5">
    <source>
        <dbReference type="Proteomes" id="UP000009046"/>
    </source>
</evidence>
<keyword evidence="1" id="KW-1133">Transmembrane helix</keyword>
<proteinExistence type="predicted"/>
<dbReference type="RefSeq" id="XP_002428764.1">
    <property type="nucleotide sequence ID" value="XM_002428719.1"/>
</dbReference>
<organism>
    <name type="scientific">Pediculus humanus subsp. corporis</name>
    <name type="common">Body louse</name>
    <dbReference type="NCBI Taxonomy" id="121224"/>
    <lineage>
        <taxon>Eukaryota</taxon>
        <taxon>Metazoa</taxon>
        <taxon>Ecdysozoa</taxon>
        <taxon>Arthropoda</taxon>
        <taxon>Hexapoda</taxon>
        <taxon>Insecta</taxon>
        <taxon>Pterygota</taxon>
        <taxon>Neoptera</taxon>
        <taxon>Paraneoptera</taxon>
        <taxon>Psocodea</taxon>
        <taxon>Troctomorpha</taxon>
        <taxon>Phthiraptera</taxon>
        <taxon>Anoplura</taxon>
        <taxon>Pediculidae</taxon>
        <taxon>Pediculus</taxon>
    </lineage>
</organism>
<dbReference type="KEGG" id="phu:Phum_PHUM399920"/>
<evidence type="ECO:0000259" key="2">
    <source>
        <dbReference type="Pfam" id="PF01712"/>
    </source>
</evidence>
<dbReference type="InterPro" id="IPR027417">
    <property type="entry name" value="P-loop_NTPase"/>
</dbReference>
<dbReference type="AlphaFoldDB" id="E0VRM0"/>
<reference evidence="4" key="3">
    <citation type="submission" date="2020-05" db="UniProtKB">
        <authorList>
            <consortium name="EnsemblMetazoa"/>
        </authorList>
    </citation>
    <scope>IDENTIFICATION</scope>
    <source>
        <strain evidence="4">USDA</strain>
    </source>
</reference>
<dbReference type="Proteomes" id="UP000009046">
    <property type="component" value="Unassembled WGS sequence"/>
</dbReference>
<gene>
    <name evidence="4" type="primary">8237941</name>
    <name evidence="3" type="ORF">Phum_PHUM399920</name>
</gene>
<dbReference type="SUPFAM" id="SSF52540">
    <property type="entry name" value="P-loop containing nucleoside triphosphate hydrolases"/>
    <property type="match status" value="1"/>
</dbReference>
<keyword evidence="1" id="KW-0812">Transmembrane</keyword>
<dbReference type="CTD" id="8237941"/>
<dbReference type="EMBL" id="DS235478">
    <property type="protein sequence ID" value="EEB16026.1"/>
    <property type="molecule type" value="Genomic_DNA"/>
</dbReference>
<dbReference type="EnsemblMetazoa" id="PHUM399920-RA">
    <property type="protein sequence ID" value="PHUM399920-PA"/>
    <property type="gene ID" value="PHUM399920"/>
</dbReference>
<sequence length="284" mass="34129">MQYRINFHRLFKQQTKILKILFYLLEIFRVNCHQSTTGVFKFWLLGILTILITTLVLKYKKTFPKFITFYSSDKPFTIIVEGNVGCGKTTFLNNFQRNSNFLTLYEPIEEWKNVKGIDLMNLFYNDLKTWSFSFQTYVFLTMMKIHEKKTNKPFKIMERSIYSGRYVFIENLYKLNLITQPELAVLDEWFQWLVSTNCAKVDLIVYLRTNPEVAYERILKRGRAGETLPFEYVTKIHELYENWLIKKKNNSFCHAPVWCIDANQDLQTIKNDFDYFEYQAMQHI</sequence>
<dbReference type="eggNOG" id="KOG4235">
    <property type="taxonomic scope" value="Eukaryota"/>
</dbReference>
<dbReference type="STRING" id="121224.E0VRM0"/>
<evidence type="ECO:0000256" key="1">
    <source>
        <dbReference type="SAM" id="Phobius"/>
    </source>
</evidence>
<evidence type="ECO:0000313" key="3">
    <source>
        <dbReference type="EMBL" id="EEB16026.1"/>
    </source>
</evidence>